<comment type="caution">
    <text evidence="2">The sequence shown here is derived from an EMBL/GenBank/DDBJ whole genome shotgun (WGS) entry which is preliminary data.</text>
</comment>
<evidence type="ECO:0000313" key="2">
    <source>
        <dbReference type="EMBL" id="MBF4163811.1"/>
    </source>
</evidence>
<dbReference type="PANTHER" id="PTHR31435">
    <property type="entry name" value="PROTEIN NATD1"/>
    <property type="match status" value="1"/>
</dbReference>
<organism evidence="2 3">
    <name type="scientific">Nocardioides acrostichi</name>
    <dbReference type="NCBI Taxonomy" id="2784339"/>
    <lineage>
        <taxon>Bacteria</taxon>
        <taxon>Bacillati</taxon>
        <taxon>Actinomycetota</taxon>
        <taxon>Actinomycetes</taxon>
        <taxon>Propionibacteriales</taxon>
        <taxon>Nocardioidaceae</taxon>
        <taxon>Nocardioides</taxon>
    </lineage>
</organism>
<gene>
    <name evidence="2" type="ORF">ISG29_19220</name>
</gene>
<dbReference type="PANTHER" id="PTHR31435:SF10">
    <property type="entry name" value="BSR4717 PROTEIN"/>
    <property type="match status" value="1"/>
</dbReference>
<evidence type="ECO:0000259" key="1">
    <source>
        <dbReference type="PROSITE" id="PS51729"/>
    </source>
</evidence>
<dbReference type="Gene3D" id="3.40.630.30">
    <property type="match status" value="1"/>
</dbReference>
<protein>
    <submittedName>
        <fullName evidence="2">N-acetyltransferase</fullName>
    </submittedName>
</protein>
<dbReference type="AlphaFoldDB" id="A0A930V161"/>
<dbReference type="PROSITE" id="PS51729">
    <property type="entry name" value="GNAT_YJDJ"/>
    <property type="match status" value="1"/>
</dbReference>
<dbReference type="SUPFAM" id="SSF55729">
    <property type="entry name" value="Acyl-CoA N-acyltransferases (Nat)"/>
    <property type="match status" value="1"/>
</dbReference>
<dbReference type="InterPro" id="IPR045057">
    <property type="entry name" value="Gcn5-rel_NAT"/>
</dbReference>
<dbReference type="Pfam" id="PF14542">
    <property type="entry name" value="Acetyltransf_CG"/>
    <property type="match status" value="1"/>
</dbReference>
<reference evidence="2" key="1">
    <citation type="submission" date="2020-11" db="EMBL/GenBank/DDBJ databases">
        <title>Nocardioides sp. CBS4Y-1, whole genome shotgun sequence.</title>
        <authorList>
            <person name="Tuo L."/>
        </authorList>
    </citation>
    <scope>NUCLEOTIDE SEQUENCE</scope>
    <source>
        <strain evidence="2">CBS4Y-1</strain>
    </source>
</reference>
<dbReference type="EMBL" id="JADIVZ010000015">
    <property type="protein sequence ID" value="MBF4163811.1"/>
    <property type="molecule type" value="Genomic_DNA"/>
</dbReference>
<feature type="domain" description="N-acetyltransferase" evidence="1">
    <location>
        <begin position="6"/>
        <end position="93"/>
    </location>
</feature>
<evidence type="ECO:0000313" key="3">
    <source>
        <dbReference type="Proteomes" id="UP000656804"/>
    </source>
</evidence>
<sequence>MTISVRHEPEATRWVADLDDEEAGVAEYELLERPPRIVFTHTLVPPRLEGRGIASALIEQALADVRAGRVAEGREIVPACSFVAAWMTRHPQV</sequence>
<proteinExistence type="predicted"/>
<dbReference type="RefSeq" id="WP_194505071.1">
    <property type="nucleotide sequence ID" value="NZ_JADIVZ010000015.1"/>
</dbReference>
<name>A0A930V161_9ACTN</name>
<keyword evidence="3" id="KW-1185">Reference proteome</keyword>
<accession>A0A930V161</accession>
<dbReference type="Proteomes" id="UP000656804">
    <property type="component" value="Unassembled WGS sequence"/>
</dbReference>
<dbReference type="InterPro" id="IPR031165">
    <property type="entry name" value="GNAT_YJDJ"/>
</dbReference>
<dbReference type="InterPro" id="IPR016181">
    <property type="entry name" value="Acyl_CoA_acyltransferase"/>
</dbReference>
<dbReference type="CDD" id="cd04301">
    <property type="entry name" value="NAT_SF"/>
    <property type="match status" value="1"/>
</dbReference>